<keyword evidence="1" id="KW-0175">Coiled coil</keyword>
<accession>A0A9N9JS82</accession>
<evidence type="ECO:0000256" key="1">
    <source>
        <dbReference type="SAM" id="Coils"/>
    </source>
</evidence>
<proteinExistence type="predicted"/>
<comment type="caution">
    <text evidence="2">The sequence shown here is derived from an EMBL/GenBank/DDBJ whole genome shotgun (WGS) entry which is preliminary data.</text>
</comment>
<evidence type="ECO:0000313" key="2">
    <source>
        <dbReference type="EMBL" id="CAG8793197.1"/>
    </source>
</evidence>
<dbReference type="OrthoDB" id="2352828at2759"/>
<feature type="coiled-coil region" evidence="1">
    <location>
        <begin position="196"/>
        <end position="223"/>
    </location>
</feature>
<reference evidence="2" key="1">
    <citation type="submission" date="2021-06" db="EMBL/GenBank/DDBJ databases">
        <authorList>
            <person name="Kallberg Y."/>
            <person name="Tangrot J."/>
            <person name="Rosling A."/>
        </authorList>
    </citation>
    <scope>NUCLEOTIDE SEQUENCE</scope>
    <source>
        <strain evidence="2">MA453B</strain>
    </source>
</reference>
<protein>
    <submittedName>
        <fullName evidence="2">28233_t:CDS:1</fullName>
    </submittedName>
</protein>
<dbReference type="Proteomes" id="UP000789405">
    <property type="component" value="Unassembled WGS sequence"/>
</dbReference>
<gene>
    <name evidence="2" type="ORF">DERYTH_LOCUS21839</name>
</gene>
<name>A0A9N9JS82_9GLOM</name>
<evidence type="ECO:0000313" key="3">
    <source>
        <dbReference type="Proteomes" id="UP000789405"/>
    </source>
</evidence>
<feature type="non-terminal residue" evidence="2">
    <location>
        <position position="1"/>
    </location>
</feature>
<feature type="non-terminal residue" evidence="2">
    <location>
        <position position="240"/>
    </location>
</feature>
<dbReference type="EMBL" id="CAJVPY010028762">
    <property type="protein sequence ID" value="CAG8793197.1"/>
    <property type="molecule type" value="Genomic_DNA"/>
</dbReference>
<organism evidence="2 3">
    <name type="scientific">Dentiscutata erythropus</name>
    <dbReference type="NCBI Taxonomy" id="1348616"/>
    <lineage>
        <taxon>Eukaryota</taxon>
        <taxon>Fungi</taxon>
        <taxon>Fungi incertae sedis</taxon>
        <taxon>Mucoromycota</taxon>
        <taxon>Glomeromycotina</taxon>
        <taxon>Glomeromycetes</taxon>
        <taxon>Diversisporales</taxon>
        <taxon>Gigasporaceae</taxon>
        <taxon>Dentiscutata</taxon>
    </lineage>
</organism>
<sequence length="240" mass="28436">IKWSKHSYLYTEPYEPIVHRTFDNNQPELLYIPEIFAIQIIKDFFAEIMAGGRGFRYPDYDELSQIDTLSFSLNIALFKTKKTDYIERIQSSEKKFTPTVAPVINIDRFKAEEWKNYNEKILEKKKQTKIDQDWAEVYSKFIMFKSIYDSIKTQTFVAENLKTKAINNMIRQAIPESMFSEISKLRKVFEYTVIVIENENISLENFLEEIRDLNITLNYLQEINKDGFLALLSAIMNKKE</sequence>
<keyword evidence="3" id="KW-1185">Reference proteome</keyword>
<dbReference type="AlphaFoldDB" id="A0A9N9JS82"/>